<reference evidence="1" key="1">
    <citation type="submission" date="2023-05" db="EMBL/GenBank/DDBJ databases">
        <authorList>
            <person name="Stuckert A."/>
        </authorList>
    </citation>
    <scope>NUCLEOTIDE SEQUENCE</scope>
</reference>
<comment type="caution">
    <text evidence="1">The sequence shown here is derived from an EMBL/GenBank/DDBJ whole genome shotgun (WGS) entry which is preliminary data.</text>
</comment>
<gene>
    <name evidence="1" type="ORF">SPARVUS_LOCUS16207207</name>
</gene>
<sequence length="111" mass="11467">MLQLRAPMSLPSGWVEVPTSVTSVPSEFPDSCALHAETPKLPSSALDPAVVSTLVATVPSVPCPAPLHPTVPSVPCPAPIHPTGPWLLVSALAQFPIICSPILTPSEANFS</sequence>
<dbReference type="EMBL" id="CATNWA010021240">
    <property type="protein sequence ID" value="CAI9621902.1"/>
    <property type="molecule type" value="Genomic_DNA"/>
</dbReference>
<protein>
    <submittedName>
        <fullName evidence="1">Uncharacterized protein</fullName>
    </submittedName>
</protein>
<keyword evidence="2" id="KW-1185">Reference proteome</keyword>
<name>A0ABN9HM32_9NEOB</name>
<proteinExistence type="predicted"/>
<dbReference type="Proteomes" id="UP001162483">
    <property type="component" value="Unassembled WGS sequence"/>
</dbReference>
<organism evidence="1 2">
    <name type="scientific">Staurois parvus</name>
    <dbReference type="NCBI Taxonomy" id="386267"/>
    <lineage>
        <taxon>Eukaryota</taxon>
        <taxon>Metazoa</taxon>
        <taxon>Chordata</taxon>
        <taxon>Craniata</taxon>
        <taxon>Vertebrata</taxon>
        <taxon>Euteleostomi</taxon>
        <taxon>Amphibia</taxon>
        <taxon>Batrachia</taxon>
        <taxon>Anura</taxon>
        <taxon>Neobatrachia</taxon>
        <taxon>Ranoidea</taxon>
        <taxon>Ranidae</taxon>
        <taxon>Staurois</taxon>
    </lineage>
</organism>
<evidence type="ECO:0000313" key="2">
    <source>
        <dbReference type="Proteomes" id="UP001162483"/>
    </source>
</evidence>
<accession>A0ABN9HM32</accession>
<evidence type="ECO:0000313" key="1">
    <source>
        <dbReference type="EMBL" id="CAI9621902.1"/>
    </source>
</evidence>